<dbReference type="PANTHER" id="PTHR31147">
    <property type="entry name" value="ACYL TRANSFERASE 4"/>
    <property type="match status" value="1"/>
</dbReference>
<keyword evidence="2" id="KW-0808">Transferase</keyword>
<proteinExistence type="inferred from homology"/>
<sequence length="416" mass="43469">MSMVIKSPSVVLRPPTTAAGEKISLSPLDKANFPLSVLLLYHPSPVDDAANTIKRALSQALVHYYPFCGRIVDGSHIECTGEGAVEFVAASADCSLKQAAAAKLHERPSFLSLVEELAVYYPMGSYGAADPLLTVQVTEFACGGFALGATWSHAVADGAGVAQLLGAVGELARGLPTAPSVAPVRWDAAVSSQPPQPDPGRDAVMASLPAWFDDPAAAEGHSFMQALEPLPLALLDVTVPTSFISRVKAELPGSTTFEAVLAALWQCRTRAILSSSGGGGGPADDGAFFLSSSVSFAVNVRRHVGAKDGYYGNCVVDELVTASSSTVASAGVVHLVEMIKRAKEQRVILWRNIGFEDVDFGSGQPARVMCHVPGVPPIPGCIACLRCEGRDGVNVLSCCVKEEHADAFLAEIAKLG</sequence>
<accession>A0A3L6G3L0</accession>
<dbReference type="PANTHER" id="PTHR31147:SF61">
    <property type="entry name" value="ACYL TRANSFERASE 15"/>
    <property type="match status" value="1"/>
</dbReference>
<reference evidence="2" key="1">
    <citation type="journal article" date="2018" name="Nat. Genet.">
        <title>Extensive intraspecific gene order and gene structural variations between Mo17 and other maize genomes.</title>
        <authorList>
            <person name="Sun S."/>
            <person name="Zhou Y."/>
            <person name="Chen J."/>
            <person name="Shi J."/>
            <person name="Zhao H."/>
            <person name="Zhao H."/>
            <person name="Song W."/>
            <person name="Zhang M."/>
            <person name="Cui Y."/>
            <person name="Dong X."/>
            <person name="Liu H."/>
            <person name="Ma X."/>
            <person name="Jiao Y."/>
            <person name="Wang B."/>
            <person name="Wei X."/>
            <person name="Stein J.C."/>
            <person name="Glaubitz J.C."/>
            <person name="Lu F."/>
            <person name="Yu G."/>
            <person name="Liang C."/>
            <person name="Fengler K."/>
            <person name="Li B."/>
            <person name="Rafalski A."/>
            <person name="Schnable P.S."/>
            <person name="Ware D.H."/>
            <person name="Buckler E.S."/>
            <person name="Lai J."/>
        </authorList>
    </citation>
    <scope>NUCLEOTIDE SEQUENCE [LARGE SCALE GENOMIC DNA]</scope>
    <source>
        <tissue evidence="2">Seedling</tissue>
    </source>
</reference>
<dbReference type="AlphaFoldDB" id="A0A3L6G3L0"/>
<dbReference type="InterPro" id="IPR023213">
    <property type="entry name" value="CAT-like_dom_sf"/>
</dbReference>
<organism evidence="2">
    <name type="scientific">Zea mays</name>
    <name type="common">Maize</name>
    <dbReference type="NCBI Taxonomy" id="4577"/>
    <lineage>
        <taxon>Eukaryota</taxon>
        <taxon>Viridiplantae</taxon>
        <taxon>Streptophyta</taxon>
        <taxon>Embryophyta</taxon>
        <taxon>Tracheophyta</taxon>
        <taxon>Spermatophyta</taxon>
        <taxon>Magnoliopsida</taxon>
        <taxon>Liliopsida</taxon>
        <taxon>Poales</taxon>
        <taxon>Poaceae</taxon>
        <taxon>PACMAD clade</taxon>
        <taxon>Panicoideae</taxon>
        <taxon>Andropogonodae</taxon>
        <taxon>Andropogoneae</taxon>
        <taxon>Tripsacinae</taxon>
        <taxon>Zea</taxon>
    </lineage>
</organism>
<protein>
    <submittedName>
        <fullName evidence="2">Acyl transferase 15</fullName>
    </submittedName>
</protein>
<dbReference type="Proteomes" id="UP000251960">
    <property type="component" value="Chromosome 2"/>
</dbReference>
<dbReference type="Gene3D" id="3.30.559.10">
    <property type="entry name" value="Chloramphenicol acetyltransferase-like domain"/>
    <property type="match status" value="3"/>
</dbReference>
<dbReference type="InterPro" id="IPR050898">
    <property type="entry name" value="Plant_acyltransferase"/>
</dbReference>
<dbReference type="Pfam" id="PF02458">
    <property type="entry name" value="Transferase"/>
    <property type="match status" value="1"/>
</dbReference>
<dbReference type="GO" id="GO:0016747">
    <property type="term" value="F:acyltransferase activity, transferring groups other than amino-acyl groups"/>
    <property type="evidence" value="ECO:0007669"/>
    <property type="project" value="UniProtKB-ARBA"/>
</dbReference>
<dbReference type="ExpressionAtlas" id="A0A3L6G3L0">
    <property type="expression patterns" value="baseline and differential"/>
</dbReference>
<comment type="similarity">
    <text evidence="1">Belongs to the plant acyltransferase family.</text>
</comment>
<evidence type="ECO:0000313" key="2">
    <source>
        <dbReference type="EMBL" id="PWZ41606.1"/>
    </source>
</evidence>
<name>A0A3L6G3L0_MAIZE</name>
<gene>
    <name evidence="2" type="primary">AT15_1</name>
    <name evidence="2" type="ORF">Zm00014a_011727</name>
</gene>
<evidence type="ECO:0000256" key="1">
    <source>
        <dbReference type="ARBA" id="ARBA00009861"/>
    </source>
</evidence>
<dbReference type="EMBL" id="NCVQ01000003">
    <property type="protein sequence ID" value="PWZ41606.1"/>
    <property type="molecule type" value="Genomic_DNA"/>
</dbReference>
<comment type="caution">
    <text evidence="2">The sequence shown here is derived from an EMBL/GenBank/DDBJ whole genome shotgun (WGS) entry which is preliminary data.</text>
</comment>